<dbReference type="NCBIfam" id="NF005478">
    <property type="entry name" value="PRK07079.1"/>
    <property type="match status" value="1"/>
</dbReference>
<keyword evidence="7" id="KW-1185">Reference proteome</keyword>
<dbReference type="GO" id="GO:0046872">
    <property type="term" value="F:metal ion binding"/>
    <property type="evidence" value="ECO:0007669"/>
    <property type="project" value="UniProtKB-KW"/>
</dbReference>
<dbReference type="InterPro" id="IPR051458">
    <property type="entry name" value="Cyt/Met_Dipeptidase"/>
</dbReference>
<dbReference type="InterPro" id="IPR002933">
    <property type="entry name" value="Peptidase_M20"/>
</dbReference>
<dbReference type="GO" id="GO:0006508">
    <property type="term" value="P:proteolysis"/>
    <property type="evidence" value="ECO:0007669"/>
    <property type="project" value="UniProtKB-KW"/>
</dbReference>
<feature type="domain" description="Peptidase M20 dimerisation" evidence="4">
    <location>
        <begin position="217"/>
        <end position="355"/>
    </location>
</feature>
<dbReference type="EMBL" id="FLRC01000026">
    <property type="protein sequence ID" value="SBT26100.1"/>
    <property type="molecule type" value="Genomic_DNA"/>
</dbReference>
<dbReference type="Pfam" id="PF01546">
    <property type="entry name" value="Peptidase_M20"/>
    <property type="match status" value="1"/>
</dbReference>
<evidence type="ECO:0000256" key="1">
    <source>
        <dbReference type="ARBA" id="ARBA00022670"/>
    </source>
</evidence>
<dbReference type="PANTHER" id="PTHR43270">
    <property type="entry name" value="BETA-ALA-HIS DIPEPTIDASE"/>
    <property type="match status" value="1"/>
</dbReference>
<evidence type="ECO:0000313" key="5">
    <source>
        <dbReference type="EMBL" id="SBT26100.1"/>
    </source>
</evidence>
<dbReference type="Gene3D" id="3.40.630.10">
    <property type="entry name" value="Zn peptidases"/>
    <property type="match status" value="1"/>
</dbReference>
<evidence type="ECO:0000259" key="4">
    <source>
        <dbReference type="Pfam" id="PF07687"/>
    </source>
</evidence>
<proteinExistence type="predicted"/>
<gene>
    <name evidence="5" type="ORF">ODI_00020</name>
    <name evidence="6" type="ORF">ODI_R1071</name>
</gene>
<dbReference type="SUPFAM" id="SSF53187">
    <property type="entry name" value="Zn-dependent exopeptidases"/>
    <property type="match status" value="1"/>
</dbReference>
<evidence type="ECO:0000256" key="3">
    <source>
        <dbReference type="ARBA" id="ARBA00022801"/>
    </source>
</evidence>
<dbReference type="OrthoDB" id="9761532at2"/>
<dbReference type="AlphaFoldDB" id="A0A1C3K3M8"/>
<evidence type="ECO:0000313" key="7">
    <source>
        <dbReference type="Proteomes" id="UP000078558"/>
    </source>
</evidence>
<name>A0A1C3K3M8_9BURK</name>
<dbReference type="Pfam" id="PF07687">
    <property type="entry name" value="M20_dimer"/>
    <property type="match status" value="1"/>
</dbReference>
<sequence>MSREHAIAQAAAHFDSGHFQRRLQALVACPTECQEPDRAGVLLDYLHAHLGPLLRELGFDWQVLDNPVAGAPPLMVARRQEPDAAFTVLAYGHGDVVRGHEGKWRGGRSPWTLDVEGDRWYGRGAADNKGQHAINLAALGETIQARGGRLGYDVTWVFEMGEEIGSPGLDTFCARHADLLRADLFLASDGPRLGATKPTVFLGARGGCNFDLSLDLREGAHHSGNWGGLLRNPAWRLAHALASLVDANGRILVPGLLPNELPANVRAALRDVRVASDAGDPEIDPGWGEPGLSPAEQVFGWNTLEILAFTAGTPESPVNAIPGQARAHCQIRYVVGSDPDHFLAHIRAHLDAHGYTDVALAQSGEMFRATRLDPDNPWVELVLQSLARTTGRPATLLPNLGGSLPNDVFAETLGLPTVWVPHSYPACSQHAPNEHLLGSVAREALQIMAGLYWDLGERGGAIARALRDRPRAIAPGP</sequence>
<dbReference type="PANTHER" id="PTHR43270:SF12">
    <property type="entry name" value="SUCCINYL-DIAMINOPIMELATE DESUCCINYLASE"/>
    <property type="match status" value="1"/>
</dbReference>
<protein>
    <submittedName>
        <fullName evidence="5">Acetylornithine deacetylase/Succinyl-diaminopimelate desuccinylase and related deacylases</fullName>
    </submittedName>
</protein>
<organism evidence="5 7">
    <name type="scientific">Orrella dioscoreae</name>
    <dbReference type="NCBI Taxonomy" id="1851544"/>
    <lineage>
        <taxon>Bacteria</taxon>
        <taxon>Pseudomonadati</taxon>
        <taxon>Pseudomonadota</taxon>
        <taxon>Betaproteobacteria</taxon>
        <taxon>Burkholderiales</taxon>
        <taxon>Alcaligenaceae</taxon>
        <taxon>Orrella</taxon>
    </lineage>
</organism>
<reference evidence="6 7" key="2">
    <citation type="submission" date="2017-08" db="EMBL/GenBank/DDBJ databases">
        <authorList>
            <person name="de Groot N.N."/>
        </authorList>
    </citation>
    <scope>NUCLEOTIDE SEQUENCE [LARGE SCALE GENOMIC DNA]</scope>
    <source>
        <strain evidence="6">Orrdi1</strain>
    </source>
</reference>
<reference evidence="5 7" key="1">
    <citation type="submission" date="2016-06" db="EMBL/GenBank/DDBJ databases">
        <authorList>
            <person name="Kjaerup R.B."/>
            <person name="Dalgaard T.S."/>
            <person name="Juul-Madsen H.R."/>
        </authorList>
    </citation>
    <scope>NUCLEOTIDE SEQUENCE [LARGE SCALE GENOMIC DNA]</scope>
    <source>
        <strain evidence="5">Orrdi1</strain>
    </source>
</reference>
<dbReference type="Proteomes" id="UP000078558">
    <property type="component" value="Chromosome I"/>
</dbReference>
<evidence type="ECO:0000256" key="2">
    <source>
        <dbReference type="ARBA" id="ARBA00022723"/>
    </source>
</evidence>
<keyword evidence="3" id="KW-0378">Hydrolase</keyword>
<dbReference type="STRING" id="1851544.ODI_00020"/>
<keyword evidence="1" id="KW-0645">Protease</keyword>
<dbReference type="KEGG" id="odi:ODI_R1071"/>
<evidence type="ECO:0000313" key="6">
    <source>
        <dbReference type="EMBL" id="SOE47836.1"/>
    </source>
</evidence>
<keyword evidence="2" id="KW-0479">Metal-binding</keyword>
<dbReference type="RefSeq" id="WP_067755267.1">
    <property type="nucleotide sequence ID" value="NZ_LT907988.1"/>
</dbReference>
<dbReference type="EMBL" id="LT907988">
    <property type="protein sequence ID" value="SOE47836.1"/>
    <property type="molecule type" value="Genomic_DNA"/>
</dbReference>
<dbReference type="Gene3D" id="3.30.70.360">
    <property type="match status" value="1"/>
</dbReference>
<accession>A0A1C3K3M8</accession>
<dbReference type="InterPro" id="IPR011650">
    <property type="entry name" value="Peptidase_M20_dimer"/>
</dbReference>
<dbReference type="GO" id="GO:0008233">
    <property type="term" value="F:peptidase activity"/>
    <property type="evidence" value="ECO:0007669"/>
    <property type="project" value="UniProtKB-KW"/>
</dbReference>